<evidence type="ECO:0000313" key="2">
    <source>
        <dbReference type="EMBL" id="RDH83901.1"/>
    </source>
</evidence>
<sequence length="110" mass="12974">MNVTDLILIIGLTLVIWFWLESMKINEKARLFGAKLCKKNNVQFLDDTVHLSSMKFGKNSYGQIKLLRKYKFEFTNSEYHRYNGELTLVGQQLLHSHMDVYQFNDIDINP</sequence>
<dbReference type="Pfam" id="PF11743">
    <property type="entry name" value="DUF3301"/>
    <property type="match status" value="1"/>
</dbReference>
<keyword evidence="1" id="KW-1133">Transmembrane helix</keyword>
<dbReference type="Proteomes" id="UP000254266">
    <property type="component" value="Unassembled WGS sequence"/>
</dbReference>
<gene>
    <name evidence="2" type="ORF">DIZ80_07125</name>
</gene>
<name>A0A370DG91_9GAMM</name>
<dbReference type="AlphaFoldDB" id="A0A370DG91"/>
<comment type="caution">
    <text evidence="2">The sequence shown here is derived from an EMBL/GenBank/DDBJ whole genome shotgun (WGS) entry which is preliminary data.</text>
</comment>
<evidence type="ECO:0000256" key="1">
    <source>
        <dbReference type="SAM" id="Phobius"/>
    </source>
</evidence>
<protein>
    <submittedName>
        <fullName evidence="2">DUF3301 domain-containing protein</fullName>
    </submittedName>
</protein>
<accession>A0A370DG91</accession>
<dbReference type="InterPro" id="IPR021732">
    <property type="entry name" value="DUF3301"/>
</dbReference>
<reference evidence="2 3" key="1">
    <citation type="journal article" date="2018" name="ISME J.">
        <title>Endosymbiont genomes yield clues of tubeworm success.</title>
        <authorList>
            <person name="Li Y."/>
            <person name="Liles M.R."/>
            <person name="Halanych K.M."/>
        </authorList>
    </citation>
    <scope>NUCLEOTIDE SEQUENCE [LARGE SCALE GENOMIC DNA]</scope>
    <source>
        <strain evidence="2">A1464</strain>
    </source>
</reference>
<dbReference type="EMBL" id="QFXC01000008">
    <property type="protein sequence ID" value="RDH83901.1"/>
    <property type="molecule type" value="Genomic_DNA"/>
</dbReference>
<organism evidence="2 3">
    <name type="scientific">endosymbiont of Galathealinum brachiosum</name>
    <dbReference type="NCBI Taxonomy" id="2200906"/>
    <lineage>
        <taxon>Bacteria</taxon>
        <taxon>Pseudomonadati</taxon>
        <taxon>Pseudomonadota</taxon>
        <taxon>Gammaproteobacteria</taxon>
        <taxon>sulfur-oxidizing symbionts</taxon>
    </lineage>
</organism>
<keyword evidence="3" id="KW-1185">Reference proteome</keyword>
<keyword evidence="1" id="KW-0812">Transmembrane</keyword>
<evidence type="ECO:0000313" key="3">
    <source>
        <dbReference type="Proteomes" id="UP000254266"/>
    </source>
</evidence>
<proteinExistence type="predicted"/>
<feature type="transmembrane region" description="Helical" evidence="1">
    <location>
        <begin position="6"/>
        <end position="22"/>
    </location>
</feature>
<keyword evidence="1" id="KW-0472">Membrane</keyword>